<gene>
    <name evidence="3" type="ORF">CF386_11950</name>
</gene>
<dbReference type="OrthoDB" id="8859181at2"/>
<evidence type="ECO:0000313" key="4">
    <source>
        <dbReference type="Proteomes" id="UP000242175"/>
    </source>
</evidence>
<sequence length="255" mass="28379">MFKLEQKSLKNLVSACEWEVRVNLAACYRMVSIMGWDDLIHTHISAKIPNTEHYLVNAYGWGFDEVTASSLVKVDLDGNVIGDNMSDINPAGFTIHSAVHEARPDVMCVLHLHTNETATVASQKCGLLPYSQYSMFSLNSLSYHSYEGLAVDEDERLTLQNDLGSHNHMLLINHGALTVGPTIGDAFMRMYDLQRACEIQIMMQSTGQQIIKVNQSILDDVARQQKAVNLGKTGGVLTWPSILRRVHKKDASFAS</sequence>
<evidence type="ECO:0000256" key="1">
    <source>
        <dbReference type="ARBA" id="ARBA00037961"/>
    </source>
</evidence>
<evidence type="ECO:0000313" key="3">
    <source>
        <dbReference type="EMBL" id="ASK79748.1"/>
    </source>
</evidence>
<accession>A0A220VH57</accession>
<name>A0A220VH57_9GAMM</name>
<dbReference type="GO" id="GO:0051015">
    <property type="term" value="F:actin filament binding"/>
    <property type="evidence" value="ECO:0007669"/>
    <property type="project" value="TreeGrafter"/>
</dbReference>
<evidence type="ECO:0000259" key="2">
    <source>
        <dbReference type="SMART" id="SM01007"/>
    </source>
</evidence>
<dbReference type="NCBIfam" id="NF005451">
    <property type="entry name" value="PRK07044.1"/>
    <property type="match status" value="1"/>
</dbReference>
<dbReference type="Pfam" id="PF00596">
    <property type="entry name" value="Aldolase_II"/>
    <property type="match status" value="1"/>
</dbReference>
<dbReference type="InterPro" id="IPR051017">
    <property type="entry name" value="Aldolase-II_Adducin_sf"/>
</dbReference>
<dbReference type="SUPFAM" id="SSF53639">
    <property type="entry name" value="AraD/HMP-PK domain-like"/>
    <property type="match status" value="1"/>
</dbReference>
<dbReference type="InterPro" id="IPR001303">
    <property type="entry name" value="Aldolase_II/adducin_N"/>
</dbReference>
<dbReference type="AlphaFoldDB" id="A0A220VH57"/>
<dbReference type="PANTHER" id="PTHR10672">
    <property type="entry name" value="ADDUCIN"/>
    <property type="match status" value="1"/>
</dbReference>
<proteinExistence type="inferred from homology"/>
<comment type="similarity">
    <text evidence="1">Belongs to the aldolase class II family.</text>
</comment>
<dbReference type="SMART" id="SM01007">
    <property type="entry name" value="Aldolase_II"/>
    <property type="match status" value="1"/>
</dbReference>
<dbReference type="EMBL" id="CP022356">
    <property type="protein sequence ID" value="ASK79748.1"/>
    <property type="molecule type" value="Genomic_DNA"/>
</dbReference>
<keyword evidence="4" id="KW-1185">Reference proteome</keyword>
<dbReference type="GO" id="GO:0005856">
    <property type="term" value="C:cytoskeleton"/>
    <property type="evidence" value="ECO:0007669"/>
    <property type="project" value="TreeGrafter"/>
</dbReference>
<dbReference type="Gene3D" id="3.40.225.10">
    <property type="entry name" value="Class II aldolase/adducin N-terminal domain"/>
    <property type="match status" value="1"/>
</dbReference>
<reference evidence="3 4" key="1">
    <citation type="journal article" date="2016" name="Int. J. Syst. Evol. Microbiol.">
        <title>Paraphotobacterium marinum gen. nov., sp. nov., a member of the family Vibrionaceae, isolated from surface seawater.</title>
        <authorList>
            <person name="Huang Z."/>
            <person name="Dong C."/>
            <person name="Shao Z."/>
        </authorList>
    </citation>
    <scope>NUCLEOTIDE SEQUENCE [LARGE SCALE GENOMIC DNA]</scope>
    <source>
        <strain evidence="3 4">NSCS20N07D</strain>
    </source>
</reference>
<dbReference type="PANTHER" id="PTHR10672:SF3">
    <property type="entry name" value="PROTEIN HU-LI TAI SHAO"/>
    <property type="match status" value="1"/>
</dbReference>
<protein>
    <submittedName>
        <fullName evidence="3">Class II aldolase</fullName>
    </submittedName>
</protein>
<dbReference type="Proteomes" id="UP000242175">
    <property type="component" value="Chromosome small"/>
</dbReference>
<organism evidence="3 4">
    <name type="scientific">Paraphotobacterium marinum</name>
    <dbReference type="NCBI Taxonomy" id="1755811"/>
    <lineage>
        <taxon>Bacteria</taxon>
        <taxon>Pseudomonadati</taxon>
        <taxon>Pseudomonadota</taxon>
        <taxon>Gammaproteobacteria</taxon>
        <taxon>Vibrionales</taxon>
        <taxon>Vibrionaceae</taxon>
        <taxon>Paraphotobacterium</taxon>
    </lineage>
</organism>
<dbReference type="KEGG" id="pmai:CF386_11950"/>
<dbReference type="GO" id="GO:0005996">
    <property type="term" value="P:monosaccharide metabolic process"/>
    <property type="evidence" value="ECO:0007669"/>
    <property type="project" value="UniProtKB-ARBA"/>
</dbReference>
<feature type="domain" description="Class II aldolase/adducin N-terminal" evidence="2">
    <location>
        <begin position="22"/>
        <end position="201"/>
    </location>
</feature>
<dbReference type="RefSeq" id="WP_089074656.1">
    <property type="nucleotide sequence ID" value="NZ_CBCSAM010000003.1"/>
</dbReference>
<dbReference type="InterPro" id="IPR036409">
    <property type="entry name" value="Aldolase_II/adducin_N_sf"/>
</dbReference>